<reference evidence="1" key="1">
    <citation type="submission" date="2021-06" db="EMBL/GenBank/DDBJ databases">
        <authorList>
            <person name="Hodson N. C."/>
            <person name="Mongue J. A."/>
            <person name="Jaron S. K."/>
        </authorList>
    </citation>
    <scope>NUCLEOTIDE SEQUENCE</scope>
</reference>
<dbReference type="AlphaFoldDB" id="A0A8J2JSQ2"/>
<protein>
    <submittedName>
        <fullName evidence="1">Uncharacterized protein</fullName>
    </submittedName>
</protein>
<gene>
    <name evidence="1" type="ORF">AFUS01_LOCUS14762</name>
</gene>
<accession>A0A8J2JSQ2</accession>
<proteinExistence type="predicted"/>
<feature type="non-terminal residue" evidence="1">
    <location>
        <position position="259"/>
    </location>
</feature>
<dbReference type="EMBL" id="CAJVCH010127155">
    <property type="protein sequence ID" value="CAG7725819.1"/>
    <property type="molecule type" value="Genomic_DNA"/>
</dbReference>
<sequence length="259" mass="29065">MLKNILTLILITSHSRTLMNPIMIMTKLTVTEIIISQLTNRSDFIGSDCEKTFQDLLNDGSNDVDSSSDNSAPEEIMSMSIRDQLKNWSLEYNVNLNSLSAILKILKMHKCYKDLPSDARAIMGTPKIVHSIIIQPGKYVHFGFMKGITKILEEFKYNGDEINLDVNIDGLPLSNSGRSQAWPIQARVCEVSESLPFFVGIWQGQGKPKCFNNFLSLFVQDAKELILHGISFKEKVIATKIRAFICDAPARAEISYTKG</sequence>
<dbReference type="PANTHER" id="PTHR33053">
    <property type="entry name" value="PROTEIN, PUTATIVE-RELATED"/>
    <property type="match status" value="1"/>
</dbReference>
<comment type="caution">
    <text evidence="1">The sequence shown here is derived from an EMBL/GenBank/DDBJ whole genome shotgun (WGS) entry which is preliminary data.</text>
</comment>
<dbReference type="OrthoDB" id="8007085at2759"/>
<evidence type="ECO:0000313" key="1">
    <source>
        <dbReference type="EMBL" id="CAG7725819.1"/>
    </source>
</evidence>
<keyword evidence="2" id="KW-1185">Reference proteome</keyword>
<organism evidence="1 2">
    <name type="scientific">Allacma fusca</name>
    <dbReference type="NCBI Taxonomy" id="39272"/>
    <lineage>
        <taxon>Eukaryota</taxon>
        <taxon>Metazoa</taxon>
        <taxon>Ecdysozoa</taxon>
        <taxon>Arthropoda</taxon>
        <taxon>Hexapoda</taxon>
        <taxon>Collembola</taxon>
        <taxon>Symphypleona</taxon>
        <taxon>Sminthuridae</taxon>
        <taxon>Allacma</taxon>
    </lineage>
</organism>
<dbReference type="PANTHER" id="PTHR33053:SF24">
    <property type="entry name" value="TRANSPOSASE DOMAIN-CONTAINING PROTEIN"/>
    <property type="match status" value="1"/>
</dbReference>
<name>A0A8J2JSQ2_9HEXA</name>
<dbReference type="Proteomes" id="UP000708208">
    <property type="component" value="Unassembled WGS sequence"/>
</dbReference>
<evidence type="ECO:0000313" key="2">
    <source>
        <dbReference type="Proteomes" id="UP000708208"/>
    </source>
</evidence>